<dbReference type="AlphaFoldDB" id="A0AAX2H3V8"/>
<dbReference type="RefSeq" id="WP_047277929.1">
    <property type="nucleotide sequence ID" value="NZ_FNLA01000002.1"/>
</dbReference>
<comment type="caution">
    <text evidence="1">The sequence shown here is derived from an EMBL/GenBank/DDBJ whole genome shotgun (WGS) entry which is preliminary data.</text>
</comment>
<organism evidence="1 2">
    <name type="scientific">Pseudomonas lundensis</name>
    <dbReference type="NCBI Taxonomy" id="86185"/>
    <lineage>
        <taxon>Bacteria</taxon>
        <taxon>Pseudomonadati</taxon>
        <taxon>Pseudomonadota</taxon>
        <taxon>Gammaproteobacteria</taxon>
        <taxon>Pseudomonadales</taxon>
        <taxon>Pseudomonadaceae</taxon>
        <taxon>Pseudomonas</taxon>
    </lineage>
</organism>
<evidence type="ECO:0000313" key="1">
    <source>
        <dbReference type="EMBL" id="SOB50698.1"/>
    </source>
</evidence>
<sequence length="115" mass="12720">MTPITKIPLKIEADAELEALKDSAATQRALDYYLKPSVTQRCNEQKVFNVSDDVGYEEALLHASELMRFALTYAQGGAASVQGPHLDLIRGMAHFVEMAKDLVDKTIDKQKAPAR</sequence>
<reference evidence="1 2" key="1">
    <citation type="submission" date="2017-08" db="EMBL/GenBank/DDBJ databases">
        <authorList>
            <person name="Chaillou S."/>
        </authorList>
    </citation>
    <scope>NUCLEOTIDE SEQUENCE [LARGE SCALE GENOMIC DNA]</scope>
    <source>
        <strain evidence="1 2">MFPA15A1205</strain>
    </source>
</reference>
<dbReference type="Pfam" id="PF19619">
    <property type="entry name" value="DUF6124"/>
    <property type="match status" value="1"/>
</dbReference>
<dbReference type="Proteomes" id="UP000219564">
    <property type="component" value="Unassembled WGS sequence"/>
</dbReference>
<dbReference type="EMBL" id="OBKZ01000010">
    <property type="protein sequence ID" value="SOB50698.1"/>
    <property type="molecule type" value="Genomic_DNA"/>
</dbReference>
<evidence type="ECO:0000313" key="2">
    <source>
        <dbReference type="Proteomes" id="UP000219564"/>
    </source>
</evidence>
<evidence type="ECO:0008006" key="3">
    <source>
        <dbReference type="Google" id="ProtNLM"/>
    </source>
</evidence>
<name>A0AAX2H3V8_9PSED</name>
<proteinExistence type="predicted"/>
<protein>
    <recommendedName>
        <fullName evidence="3">DUF3077 domain-containing protein</fullName>
    </recommendedName>
</protein>
<accession>A0AAX2H3V8</accession>
<gene>
    <name evidence="1" type="ORF">PLUA15_180149</name>
</gene>